<dbReference type="Proteomes" id="UP000193944">
    <property type="component" value="Unassembled WGS sequence"/>
</dbReference>
<feature type="compositionally biased region" description="Low complexity" evidence="1">
    <location>
        <begin position="294"/>
        <end position="312"/>
    </location>
</feature>
<dbReference type="GO" id="GO:0016787">
    <property type="term" value="F:hydrolase activity"/>
    <property type="evidence" value="ECO:0007669"/>
    <property type="project" value="UniProtKB-KW"/>
</dbReference>
<evidence type="ECO:0000313" key="3">
    <source>
        <dbReference type="EMBL" id="ORX75055.1"/>
    </source>
</evidence>
<gene>
    <name evidence="3" type="ORF">BCR32DRAFT_329974</name>
</gene>
<keyword evidence="4" id="KW-1185">Reference proteome</keyword>
<name>A0A1Y1WNU2_9FUNG</name>
<evidence type="ECO:0000313" key="4">
    <source>
        <dbReference type="Proteomes" id="UP000193944"/>
    </source>
</evidence>
<dbReference type="InterPro" id="IPR029058">
    <property type="entry name" value="AB_hydrolase_fold"/>
</dbReference>
<dbReference type="GO" id="GO:0016020">
    <property type="term" value="C:membrane"/>
    <property type="evidence" value="ECO:0007669"/>
    <property type="project" value="TreeGrafter"/>
</dbReference>
<reference evidence="3 4" key="1">
    <citation type="submission" date="2016-08" db="EMBL/GenBank/DDBJ databases">
        <title>A Parts List for Fungal Cellulosomes Revealed by Comparative Genomics.</title>
        <authorList>
            <consortium name="DOE Joint Genome Institute"/>
            <person name="Haitjema C.H."/>
            <person name="Gilmore S.P."/>
            <person name="Henske J.K."/>
            <person name="Solomon K.V."/>
            <person name="De Groot R."/>
            <person name="Kuo A."/>
            <person name="Mondo S.J."/>
            <person name="Salamov A.A."/>
            <person name="Labutti K."/>
            <person name="Zhao Z."/>
            <person name="Chiniquy J."/>
            <person name="Barry K."/>
            <person name="Brewer H.M."/>
            <person name="Purvine S.O."/>
            <person name="Wright A.T."/>
            <person name="Boxma B."/>
            <person name="Van Alen T."/>
            <person name="Hackstein J.H."/>
            <person name="Baker S.E."/>
            <person name="Grigoriev I.V."/>
            <person name="O'Malley M.A."/>
        </authorList>
    </citation>
    <scope>NUCLEOTIDE SEQUENCE [LARGE SCALE GENOMIC DNA]</scope>
    <source>
        <strain evidence="3 4">S4</strain>
    </source>
</reference>
<dbReference type="Pfam" id="PF00561">
    <property type="entry name" value="Abhydrolase_1"/>
    <property type="match status" value="1"/>
</dbReference>
<dbReference type="InterPro" id="IPR050266">
    <property type="entry name" value="AB_hydrolase_sf"/>
</dbReference>
<feature type="domain" description="AB hydrolase-1" evidence="2">
    <location>
        <begin position="110"/>
        <end position="209"/>
    </location>
</feature>
<comment type="caution">
    <text evidence="3">The sequence shown here is derived from an EMBL/GenBank/DDBJ whole genome shotgun (WGS) entry which is preliminary data.</text>
</comment>
<protein>
    <submittedName>
        <fullName evidence="3">Alpha/beta-hydrolase</fullName>
    </submittedName>
</protein>
<dbReference type="AlphaFoldDB" id="A0A1Y1WNU2"/>
<dbReference type="PANTHER" id="PTHR43798:SF33">
    <property type="entry name" value="HYDROLASE, PUTATIVE (AFU_ORTHOLOGUE AFUA_2G14860)-RELATED"/>
    <property type="match status" value="1"/>
</dbReference>
<dbReference type="PANTHER" id="PTHR43798">
    <property type="entry name" value="MONOACYLGLYCEROL LIPASE"/>
    <property type="match status" value="1"/>
</dbReference>
<organism evidence="3 4">
    <name type="scientific">Anaeromyces robustus</name>
    <dbReference type="NCBI Taxonomy" id="1754192"/>
    <lineage>
        <taxon>Eukaryota</taxon>
        <taxon>Fungi</taxon>
        <taxon>Fungi incertae sedis</taxon>
        <taxon>Chytridiomycota</taxon>
        <taxon>Chytridiomycota incertae sedis</taxon>
        <taxon>Neocallimastigomycetes</taxon>
        <taxon>Neocallimastigales</taxon>
        <taxon>Neocallimastigaceae</taxon>
        <taxon>Anaeromyces</taxon>
    </lineage>
</organism>
<dbReference type="Gene3D" id="3.40.50.1820">
    <property type="entry name" value="alpha/beta hydrolase"/>
    <property type="match status" value="1"/>
</dbReference>
<proteinExistence type="predicted"/>
<keyword evidence="3" id="KW-0378">Hydrolase</keyword>
<dbReference type="InterPro" id="IPR000073">
    <property type="entry name" value="AB_hydrolase_1"/>
</dbReference>
<sequence length="349" mass="40236">MTSKLLYDLFYYKTLITSFIAPKSSAAKALELYTTAPPSKKEPEWEIEFEKNVPYQILKVPFDKHIKEIEKRKEIEKSTPYEIVLIPSFPKELTVLEYLPNPNVPKREETIICVHGWGGRSLNFFKFIPKLQDKGFRVLAPDFPQHGKTDGPETGGHVFGHSINNLIRYVNGPVYLITHSLGNVAFCINYAISTEEERKLIKRYVGIAIPNEYNDIMVAFENLIGLSNRSHPYFVEENIKWLGEDFTKNMVFGEIVKNYNIPTLLIHDKNDKELDFDKALQTASLLPYKTYKINNNNNNNNNNNSNNNDNNSKPTFFISEGLGHRRIIRDDGIVDRVVEFLSEDIELQN</sequence>
<dbReference type="SUPFAM" id="SSF53474">
    <property type="entry name" value="alpha/beta-Hydrolases"/>
    <property type="match status" value="1"/>
</dbReference>
<accession>A0A1Y1WNU2</accession>
<evidence type="ECO:0000256" key="1">
    <source>
        <dbReference type="SAM" id="MobiDB-lite"/>
    </source>
</evidence>
<dbReference type="EMBL" id="MCFG01000381">
    <property type="protein sequence ID" value="ORX75055.1"/>
    <property type="molecule type" value="Genomic_DNA"/>
</dbReference>
<reference evidence="3 4" key="2">
    <citation type="submission" date="2016-08" db="EMBL/GenBank/DDBJ databases">
        <title>Pervasive Adenine N6-methylation of Active Genes in Fungi.</title>
        <authorList>
            <consortium name="DOE Joint Genome Institute"/>
            <person name="Mondo S.J."/>
            <person name="Dannebaum R.O."/>
            <person name="Kuo R.C."/>
            <person name="Labutti K."/>
            <person name="Haridas S."/>
            <person name="Kuo A."/>
            <person name="Salamov A."/>
            <person name="Ahrendt S.R."/>
            <person name="Lipzen A."/>
            <person name="Sullivan W."/>
            <person name="Andreopoulos W.B."/>
            <person name="Clum A."/>
            <person name="Lindquist E."/>
            <person name="Daum C."/>
            <person name="Ramamoorthy G.K."/>
            <person name="Gryganskyi A."/>
            <person name="Culley D."/>
            <person name="Magnuson J.K."/>
            <person name="James T.Y."/>
            <person name="O'Malley M.A."/>
            <person name="Stajich J.E."/>
            <person name="Spatafora J.W."/>
            <person name="Visel A."/>
            <person name="Grigoriev I.V."/>
        </authorList>
    </citation>
    <scope>NUCLEOTIDE SEQUENCE [LARGE SCALE GENOMIC DNA]</scope>
    <source>
        <strain evidence="3 4">S4</strain>
    </source>
</reference>
<dbReference type="OrthoDB" id="10249433at2759"/>
<evidence type="ECO:0000259" key="2">
    <source>
        <dbReference type="Pfam" id="PF00561"/>
    </source>
</evidence>
<feature type="region of interest" description="Disordered" evidence="1">
    <location>
        <begin position="294"/>
        <end position="314"/>
    </location>
</feature>